<evidence type="ECO:0000313" key="2">
    <source>
        <dbReference type="Proteomes" id="UP000784294"/>
    </source>
</evidence>
<evidence type="ECO:0000313" key="1">
    <source>
        <dbReference type="EMBL" id="VEL26926.1"/>
    </source>
</evidence>
<gene>
    <name evidence="1" type="ORF">PXEA_LOCUS20366</name>
</gene>
<protein>
    <submittedName>
        <fullName evidence="1">Uncharacterized protein</fullName>
    </submittedName>
</protein>
<comment type="caution">
    <text evidence="1">The sequence shown here is derived from an EMBL/GenBank/DDBJ whole genome shotgun (WGS) entry which is preliminary data.</text>
</comment>
<name>A0A3S5AWA2_9PLAT</name>
<keyword evidence="2" id="KW-1185">Reference proteome</keyword>
<sequence>MLFCSQGFSHGAPVACVDEDQLFVTAEHATVAHSPLVMRPHGKPHCTPAGQVRVPLERPTDVRNIEGKSIFCFLYNTMLRLLTLP</sequence>
<organism evidence="1 2">
    <name type="scientific">Protopolystoma xenopodis</name>
    <dbReference type="NCBI Taxonomy" id="117903"/>
    <lineage>
        <taxon>Eukaryota</taxon>
        <taxon>Metazoa</taxon>
        <taxon>Spiralia</taxon>
        <taxon>Lophotrochozoa</taxon>
        <taxon>Platyhelminthes</taxon>
        <taxon>Monogenea</taxon>
        <taxon>Polyopisthocotylea</taxon>
        <taxon>Polystomatidea</taxon>
        <taxon>Polystomatidae</taxon>
        <taxon>Protopolystoma</taxon>
    </lineage>
</organism>
<dbReference type="EMBL" id="CAAALY010083720">
    <property type="protein sequence ID" value="VEL26926.1"/>
    <property type="molecule type" value="Genomic_DNA"/>
</dbReference>
<proteinExistence type="predicted"/>
<dbReference type="AlphaFoldDB" id="A0A3S5AWA2"/>
<accession>A0A3S5AWA2</accession>
<dbReference type="Proteomes" id="UP000784294">
    <property type="component" value="Unassembled WGS sequence"/>
</dbReference>
<reference evidence="1" key="1">
    <citation type="submission" date="2018-11" db="EMBL/GenBank/DDBJ databases">
        <authorList>
            <consortium name="Pathogen Informatics"/>
        </authorList>
    </citation>
    <scope>NUCLEOTIDE SEQUENCE</scope>
</reference>